<evidence type="ECO:0000313" key="10">
    <source>
        <dbReference type="EMBL" id="NES08715.1"/>
    </source>
</evidence>
<accession>A0A6I5RM11</accession>
<feature type="non-terminal residue" evidence="10">
    <location>
        <position position="144"/>
    </location>
</feature>
<dbReference type="Pfam" id="PF13231">
    <property type="entry name" value="PMT_2"/>
    <property type="match status" value="1"/>
</dbReference>
<gene>
    <name evidence="10" type="ORF">G3O07_01595</name>
</gene>
<evidence type="ECO:0000256" key="5">
    <source>
        <dbReference type="ARBA" id="ARBA00022692"/>
    </source>
</evidence>
<reference evidence="10 11" key="1">
    <citation type="submission" date="2020-02" db="EMBL/GenBank/DDBJ databases">
        <title>Broccoli isolated Pseudomonas sp.</title>
        <authorList>
            <person name="Fujikawa T."/>
            <person name="Sawada H."/>
        </authorList>
    </citation>
    <scope>NUCLEOTIDE SEQUENCE [LARGE SCALE GENOMIC DNA]</scope>
    <source>
        <strain evidence="10 11">JCM 32154</strain>
    </source>
</reference>
<evidence type="ECO:0000256" key="1">
    <source>
        <dbReference type="ARBA" id="ARBA00004651"/>
    </source>
</evidence>
<feature type="transmembrane region" description="Helical" evidence="8">
    <location>
        <begin position="118"/>
        <end position="138"/>
    </location>
</feature>
<comment type="caution">
    <text evidence="10">The sequence shown here is derived from an EMBL/GenBank/DDBJ whole genome shotgun (WGS) entry which is preliminary data.</text>
</comment>
<evidence type="ECO:0000256" key="2">
    <source>
        <dbReference type="ARBA" id="ARBA00022475"/>
    </source>
</evidence>
<dbReference type="GO" id="GO:0009103">
    <property type="term" value="P:lipopolysaccharide biosynthetic process"/>
    <property type="evidence" value="ECO:0007669"/>
    <property type="project" value="UniProtKB-ARBA"/>
</dbReference>
<dbReference type="Proteomes" id="UP000471751">
    <property type="component" value="Unassembled WGS sequence"/>
</dbReference>
<keyword evidence="7 8" id="KW-0472">Membrane</keyword>
<dbReference type="PANTHER" id="PTHR33908">
    <property type="entry name" value="MANNOSYLTRANSFERASE YKCB-RELATED"/>
    <property type="match status" value="1"/>
</dbReference>
<keyword evidence="6 8" id="KW-1133">Transmembrane helix</keyword>
<organism evidence="10 11">
    <name type="scientific">Pseudomonas laurentiana</name>
    <dbReference type="NCBI Taxonomy" id="2364649"/>
    <lineage>
        <taxon>Bacteria</taxon>
        <taxon>Pseudomonadati</taxon>
        <taxon>Pseudomonadota</taxon>
        <taxon>Gammaproteobacteria</taxon>
        <taxon>Pseudomonadales</taxon>
        <taxon>Pseudomonadaceae</taxon>
        <taxon>Pseudomonas</taxon>
    </lineage>
</organism>
<keyword evidence="2" id="KW-1003">Cell membrane</keyword>
<evidence type="ECO:0000256" key="4">
    <source>
        <dbReference type="ARBA" id="ARBA00022679"/>
    </source>
</evidence>
<evidence type="ECO:0000256" key="6">
    <source>
        <dbReference type="ARBA" id="ARBA00022989"/>
    </source>
</evidence>
<feature type="transmembrane region" description="Helical" evidence="8">
    <location>
        <begin position="89"/>
        <end position="106"/>
    </location>
</feature>
<keyword evidence="4 10" id="KW-0808">Transferase</keyword>
<dbReference type="AlphaFoldDB" id="A0A6I5RM11"/>
<evidence type="ECO:0000313" key="11">
    <source>
        <dbReference type="Proteomes" id="UP000471751"/>
    </source>
</evidence>
<sequence>MKMHASRLGLVLLWALLTLVSLWARPLIPIDETRYAAVAWEMWLRGDWLVPHINGEPYSHKPPLLFWLINLGWAVLGTGDWVPRLVTALVTLGDLLLLGALARRLWPHDTRTSLIAPWLFYGSLSIALFSTTLMFDLLMTAAVL</sequence>
<dbReference type="InterPro" id="IPR050297">
    <property type="entry name" value="LipidA_mod_glycosyltrf_83"/>
</dbReference>
<keyword evidence="5 8" id="KW-0812">Transmembrane</keyword>
<dbReference type="EMBL" id="JAAHBT010000013">
    <property type="protein sequence ID" value="NES08715.1"/>
    <property type="molecule type" value="Genomic_DNA"/>
</dbReference>
<proteinExistence type="predicted"/>
<name>A0A6I5RM11_9PSED</name>
<evidence type="ECO:0000256" key="7">
    <source>
        <dbReference type="ARBA" id="ARBA00023136"/>
    </source>
</evidence>
<dbReference type="InterPro" id="IPR038731">
    <property type="entry name" value="RgtA/B/C-like"/>
</dbReference>
<dbReference type="PANTHER" id="PTHR33908:SF3">
    <property type="entry name" value="UNDECAPRENYL PHOSPHATE-ALPHA-4-AMINO-4-DEOXY-L-ARABINOSE ARABINOSYL TRANSFERASE"/>
    <property type="match status" value="1"/>
</dbReference>
<keyword evidence="3" id="KW-0328">Glycosyltransferase</keyword>
<dbReference type="GO" id="GO:0005886">
    <property type="term" value="C:plasma membrane"/>
    <property type="evidence" value="ECO:0007669"/>
    <property type="project" value="UniProtKB-SubCell"/>
</dbReference>
<feature type="domain" description="Glycosyltransferase RgtA/B/C/D-like" evidence="9">
    <location>
        <begin position="60"/>
        <end position="143"/>
    </location>
</feature>
<dbReference type="GO" id="GO:0016763">
    <property type="term" value="F:pentosyltransferase activity"/>
    <property type="evidence" value="ECO:0007669"/>
    <property type="project" value="TreeGrafter"/>
</dbReference>
<evidence type="ECO:0000259" key="9">
    <source>
        <dbReference type="Pfam" id="PF13231"/>
    </source>
</evidence>
<keyword evidence="11" id="KW-1185">Reference proteome</keyword>
<comment type="subcellular location">
    <subcellularLocation>
        <location evidence="1">Cell membrane</location>
        <topology evidence="1">Multi-pass membrane protein</topology>
    </subcellularLocation>
</comment>
<evidence type="ECO:0000256" key="3">
    <source>
        <dbReference type="ARBA" id="ARBA00022676"/>
    </source>
</evidence>
<evidence type="ECO:0000256" key="8">
    <source>
        <dbReference type="SAM" id="Phobius"/>
    </source>
</evidence>
<dbReference type="GO" id="GO:0010041">
    <property type="term" value="P:response to iron(III) ion"/>
    <property type="evidence" value="ECO:0007669"/>
    <property type="project" value="TreeGrafter"/>
</dbReference>
<protein>
    <submittedName>
        <fullName evidence="10">Glycosyltransferase</fullName>
    </submittedName>
</protein>